<dbReference type="Proteomes" id="UP000252086">
    <property type="component" value="Unassembled WGS sequence"/>
</dbReference>
<evidence type="ECO:0000256" key="3">
    <source>
        <dbReference type="ARBA" id="ARBA00022840"/>
    </source>
</evidence>
<accession>A0A366CZX2</accession>
<evidence type="ECO:0000259" key="4">
    <source>
        <dbReference type="Pfam" id="PF00582"/>
    </source>
</evidence>
<evidence type="ECO:0000313" key="6">
    <source>
        <dbReference type="Proteomes" id="UP000252086"/>
    </source>
</evidence>
<dbReference type="RefSeq" id="WP_113874319.1">
    <property type="nucleotide sequence ID" value="NZ_QNRF01000004.1"/>
</dbReference>
<dbReference type="AlphaFoldDB" id="A0A366CZX2"/>
<comment type="similarity">
    <text evidence="1">Belongs to the universal stress protein A family.</text>
</comment>
<dbReference type="Gene3D" id="3.40.50.620">
    <property type="entry name" value="HUPs"/>
    <property type="match status" value="1"/>
</dbReference>
<evidence type="ECO:0000256" key="1">
    <source>
        <dbReference type="ARBA" id="ARBA00008791"/>
    </source>
</evidence>
<dbReference type="OrthoDB" id="5877096at2"/>
<dbReference type="CDD" id="cd00293">
    <property type="entry name" value="USP-like"/>
    <property type="match status" value="1"/>
</dbReference>
<dbReference type="InterPro" id="IPR006015">
    <property type="entry name" value="Universal_stress_UspA"/>
</dbReference>
<dbReference type="Pfam" id="PF00582">
    <property type="entry name" value="Usp"/>
    <property type="match status" value="1"/>
</dbReference>
<evidence type="ECO:0000256" key="2">
    <source>
        <dbReference type="ARBA" id="ARBA00022741"/>
    </source>
</evidence>
<dbReference type="GO" id="GO:0005524">
    <property type="term" value="F:ATP binding"/>
    <property type="evidence" value="ECO:0007669"/>
    <property type="project" value="UniProtKB-KW"/>
</dbReference>
<gene>
    <name evidence="5" type="ORF">DFP76_104182</name>
</gene>
<dbReference type="PANTHER" id="PTHR46268:SF27">
    <property type="entry name" value="UNIVERSAL STRESS PROTEIN RV2623"/>
    <property type="match status" value="1"/>
</dbReference>
<dbReference type="InterPro" id="IPR006016">
    <property type="entry name" value="UspA"/>
</dbReference>
<comment type="caution">
    <text evidence="5">The sequence shown here is derived from an EMBL/GenBank/DDBJ whole genome shotgun (WGS) entry which is preliminary data.</text>
</comment>
<dbReference type="PANTHER" id="PTHR46268">
    <property type="entry name" value="STRESS RESPONSE PROTEIN NHAX"/>
    <property type="match status" value="1"/>
</dbReference>
<evidence type="ECO:0000313" key="5">
    <source>
        <dbReference type="EMBL" id="RBO83367.1"/>
    </source>
</evidence>
<proteinExistence type="inferred from homology"/>
<sequence>MLPKINTLLYACDLENQTQSAIELVFSLALTHQAKIVLMHVMEPLNPQAASMIHNYISDDVLETMRNEANSGVQQRMNTLLKEFIERHQDELSELTIEPETLITSGLPAEAIQQAAQQQGADLIIMNSRTHSTIGQMVLGSTANKVIHSSDIPVMVVPIK</sequence>
<dbReference type="SUPFAM" id="SSF52402">
    <property type="entry name" value="Adenine nucleotide alpha hydrolases-like"/>
    <property type="match status" value="1"/>
</dbReference>
<dbReference type="EMBL" id="QNRF01000004">
    <property type="protein sequence ID" value="RBO83367.1"/>
    <property type="molecule type" value="Genomic_DNA"/>
</dbReference>
<keyword evidence="6" id="KW-1185">Reference proteome</keyword>
<organism evidence="5 6">
    <name type="scientific">Marinomonas aquiplantarum</name>
    <dbReference type="NCBI Taxonomy" id="491951"/>
    <lineage>
        <taxon>Bacteria</taxon>
        <taxon>Pseudomonadati</taxon>
        <taxon>Pseudomonadota</taxon>
        <taxon>Gammaproteobacteria</taxon>
        <taxon>Oceanospirillales</taxon>
        <taxon>Oceanospirillaceae</taxon>
        <taxon>Marinomonas</taxon>
    </lineage>
</organism>
<name>A0A366CZX2_9GAMM</name>
<keyword evidence="3" id="KW-0067">ATP-binding</keyword>
<feature type="domain" description="UspA" evidence="4">
    <location>
        <begin position="6"/>
        <end position="158"/>
    </location>
</feature>
<dbReference type="InterPro" id="IPR014729">
    <property type="entry name" value="Rossmann-like_a/b/a_fold"/>
</dbReference>
<dbReference type="PRINTS" id="PR01438">
    <property type="entry name" value="UNVRSLSTRESS"/>
</dbReference>
<reference evidence="5 6" key="1">
    <citation type="submission" date="2018-06" db="EMBL/GenBank/DDBJ databases">
        <title>Genomic Encyclopedia of Type Strains, Phase III (KMG-III): the genomes of soil and plant-associated and newly described type strains.</title>
        <authorList>
            <person name="Whitman W."/>
        </authorList>
    </citation>
    <scope>NUCLEOTIDE SEQUENCE [LARGE SCALE GENOMIC DNA]</scope>
    <source>
        <strain evidence="5 6">CECT 7732</strain>
    </source>
</reference>
<keyword evidence="2" id="KW-0547">Nucleotide-binding</keyword>
<protein>
    <submittedName>
        <fullName evidence="5">Nucleotide-binding universal stress UspA family protein</fullName>
    </submittedName>
</protein>